<evidence type="ECO:0000313" key="4">
    <source>
        <dbReference type="Proteomes" id="UP000231246"/>
    </source>
</evidence>
<evidence type="ECO:0000313" key="3">
    <source>
        <dbReference type="EMBL" id="PIP61980.1"/>
    </source>
</evidence>
<dbReference type="InterPro" id="IPR023365">
    <property type="entry name" value="Sortase_dom-sf"/>
</dbReference>
<evidence type="ECO:0008006" key="5">
    <source>
        <dbReference type="Google" id="ProtNLM"/>
    </source>
</evidence>
<dbReference type="InterPro" id="IPR005754">
    <property type="entry name" value="Sortase"/>
</dbReference>
<dbReference type="NCBIfam" id="TIGR01076">
    <property type="entry name" value="sortase_fam"/>
    <property type="match status" value="1"/>
</dbReference>
<dbReference type="EMBL" id="PCTA01000009">
    <property type="protein sequence ID" value="PIP61980.1"/>
    <property type="molecule type" value="Genomic_DNA"/>
</dbReference>
<organism evidence="3 4">
    <name type="scientific">Candidatus Roizmanbacteria bacterium CG22_combo_CG10-13_8_21_14_all_38_20</name>
    <dbReference type="NCBI Taxonomy" id="1974862"/>
    <lineage>
        <taxon>Bacteria</taxon>
        <taxon>Candidatus Roizmaniibacteriota</taxon>
    </lineage>
</organism>
<protein>
    <recommendedName>
        <fullName evidence="5">Sortase</fullName>
    </recommendedName>
</protein>
<dbReference type="Gene3D" id="2.40.260.10">
    <property type="entry name" value="Sortase"/>
    <property type="match status" value="1"/>
</dbReference>
<accession>A0A2H0BY74</accession>
<dbReference type="Pfam" id="PF04203">
    <property type="entry name" value="Sortase"/>
    <property type="match status" value="1"/>
</dbReference>
<dbReference type="SUPFAM" id="SSF63817">
    <property type="entry name" value="Sortase"/>
    <property type="match status" value="1"/>
</dbReference>
<proteinExistence type="predicted"/>
<name>A0A2H0BY74_9BACT</name>
<keyword evidence="1" id="KW-0378">Hydrolase</keyword>
<sequence>MSARVKYVYLKAEPSQSFMTMVGQKKSSITSSVLMCMGMGIISWVAWPILSFQLIQAPKLRPLLNPVPVANIVESVEAKTIEKESVLTYSGTSVDYTQASNWFPEVAQQSADVQGNSYKISIPKLGISDANALVGGEDLSKSLIHFGGTALPGDYGNAVIFGHSTLPYFYNPEDYKTIFSTLPKLKEGDEIFAEYDGLKYKYVVEEMFVVKPQDVQILEQKFDDSYLTLVTCVPPGTYMERLVVRARLKSL</sequence>
<evidence type="ECO:0000256" key="1">
    <source>
        <dbReference type="ARBA" id="ARBA00022801"/>
    </source>
</evidence>
<reference evidence="3 4" key="1">
    <citation type="submission" date="2017-09" db="EMBL/GenBank/DDBJ databases">
        <title>Depth-based differentiation of microbial function through sediment-hosted aquifers and enrichment of novel symbionts in the deep terrestrial subsurface.</title>
        <authorList>
            <person name="Probst A.J."/>
            <person name="Ladd B."/>
            <person name="Jarett J.K."/>
            <person name="Geller-Mcgrath D.E."/>
            <person name="Sieber C.M."/>
            <person name="Emerson J.B."/>
            <person name="Anantharaman K."/>
            <person name="Thomas B.C."/>
            <person name="Malmstrom R."/>
            <person name="Stieglmeier M."/>
            <person name="Klingl A."/>
            <person name="Woyke T."/>
            <person name="Ryan C.M."/>
            <person name="Banfield J.F."/>
        </authorList>
    </citation>
    <scope>NUCLEOTIDE SEQUENCE [LARGE SCALE GENOMIC DNA]</scope>
    <source>
        <strain evidence="3">CG22_combo_CG10-13_8_21_14_all_38_20</strain>
    </source>
</reference>
<dbReference type="GO" id="GO:0016787">
    <property type="term" value="F:hydrolase activity"/>
    <property type="evidence" value="ECO:0007669"/>
    <property type="project" value="UniProtKB-KW"/>
</dbReference>
<evidence type="ECO:0000256" key="2">
    <source>
        <dbReference type="SAM" id="Phobius"/>
    </source>
</evidence>
<keyword evidence="2" id="KW-0812">Transmembrane</keyword>
<feature type="transmembrane region" description="Helical" evidence="2">
    <location>
        <begin position="29"/>
        <end position="50"/>
    </location>
</feature>
<gene>
    <name evidence="3" type="ORF">COW99_01105</name>
</gene>
<comment type="caution">
    <text evidence="3">The sequence shown here is derived from an EMBL/GenBank/DDBJ whole genome shotgun (WGS) entry which is preliminary data.</text>
</comment>
<keyword evidence="2" id="KW-1133">Transmembrane helix</keyword>
<dbReference type="Proteomes" id="UP000231246">
    <property type="component" value="Unassembled WGS sequence"/>
</dbReference>
<keyword evidence="2" id="KW-0472">Membrane</keyword>
<dbReference type="AlphaFoldDB" id="A0A2H0BY74"/>